<dbReference type="STRING" id="671987.R0KP99"/>
<dbReference type="GeneID" id="19397915"/>
<organism evidence="1 2">
    <name type="scientific">Exserohilum turcicum (strain 28A)</name>
    <name type="common">Northern leaf blight fungus</name>
    <name type="synonym">Setosphaeria turcica</name>
    <dbReference type="NCBI Taxonomy" id="671987"/>
    <lineage>
        <taxon>Eukaryota</taxon>
        <taxon>Fungi</taxon>
        <taxon>Dikarya</taxon>
        <taxon>Ascomycota</taxon>
        <taxon>Pezizomycotina</taxon>
        <taxon>Dothideomycetes</taxon>
        <taxon>Pleosporomycetidae</taxon>
        <taxon>Pleosporales</taxon>
        <taxon>Pleosporineae</taxon>
        <taxon>Pleosporaceae</taxon>
        <taxon>Exserohilum</taxon>
    </lineage>
</organism>
<dbReference type="Proteomes" id="UP000016935">
    <property type="component" value="Unassembled WGS sequence"/>
</dbReference>
<reference evidence="1 2" key="1">
    <citation type="journal article" date="2012" name="PLoS Pathog.">
        <title>Diverse lifestyles and strategies of plant pathogenesis encoded in the genomes of eighteen Dothideomycetes fungi.</title>
        <authorList>
            <person name="Ohm R.A."/>
            <person name="Feau N."/>
            <person name="Henrissat B."/>
            <person name="Schoch C.L."/>
            <person name="Horwitz B.A."/>
            <person name="Barry K.W."/>
            <person name="Condon B.J."/>
            <person name="Copeland A.C."/>
            <person name="Dhillon B."/>
            <person name="Glaser F."/>
            <person name="Hesse C.N."/>
            <person name="Kosti I."/>
            <person name="LaButti K."/>
            <person name="Lindquist E.A."/>
            <person name="Lucas S."/>
            <person name="Salamov A.A."/>
            <person name="Bradshaw R.E."/>
            <person name="Ciuffetti L."/>
            <person name="Hamelin R.C."/>
            <person name="Kema G.H.J."/>
            <person name="Lawrence C."/>
            <person name="Scott J.A."/>
            <person name="Spatafora J.W."/>
            <person name="Turgeon B.G."/>
            <person name="de Wit P.J.G.M."/>
            <person name="Zhong S."/>
            <person name="Goodwin S.B."/>
            <person name="Grigoriev I.V."/>
        </authorList>
    </citation>
    <scope>NUCLEOTIDE SEQUENCE [LARGE SCALE GENOMIC DNA]</scope>
    <source>
        <strain evidence="2">28A</strain>
    </source>
</reference>
<dbReference type="HOGENOM" id="CLU_946612_0_0_1"/>
<dbReference type="OrthoDB" id="3679304at2759"/>
<reference evidence="1 2" key="2">
    <citation type="journal article" date="2013" name="PLoS Genet.">
        <title>Comparative genome structure, secondary metabolite, and effector coding capacity across Cochliobolus pathogens.</title>
        <authorList>
            <person name="Condon B.J."/>
            <person name="Leng Y."/>
            <person name="Wu D."/>
            <person name="Bushley K.E."/>
            <person name="Ohm R.A."/>
            <person name="Otillar R."/>
            <person name="Martin J."/>
            <person name="Schackwitz W."/>
            <person name="Grimwood J."/>
            <person name="MohdZainudin N."/>
            <person name="Xue C."/>
            <person name="Wang R."/>
            <person name="Manning V.A."/>
            <person name="Dhillon B."/>
            <person name="Tu Z.J."/>
            <person name="Steffenson B.J."/>
            <person name="Salamov A."/>
            <person name="Sun H."/>
            <person name="Lowry S."/>
            <person name="LaButti K."/>
            <person name="Han J."/>
            <person name="Copeland A."/>
            <person name="Lindquist E."/>
            <person name="Barry K."/>
            <person name="Schmutz J."/>
            <person name="Baker S.E."/>
            <person name="Ciuffetti L.M."/>
            <person name="Grigoriev I.V."/>
            <person name="Zhong S."/>
            <person name="Turgeon B.G."/>
        </authorList>
    </citation>
    <scope>NUCLEOTIDE SEQUENCE [LARGE SCALE GENOMIC DNA]</scope>
    <source>
        <strain evidence="2">28A</strain>
    </source>
</reference>
<dbReference type="AlphaFoldDB" id="R0KP99"/>
<accession>R0KP99</accession>
<evidence type="ECO:0000313" key="2">
    <source>
        <dbReference type="Proteomes" id="UP000016935"/>
    </source>
</evidence>
<gene>
    <name evidence="1" type="ORF">SETTUDRAFT_159256</name>
</gene>
<keyword evidence="2" id="KW-1185">Reference proteome</keyword>
<proteinExistence type="predicted"/>
<dbReference type="eggNOG" id="ENOG502SR9S">
    <property type="taxonomic scope" value="Eukaryota"/>
</dbReference>
<name>R0KP99_EXST2</name>
<sequence length="319" mass="36489">MPDRKPRRRNGFQNIESAWAQLIDTLNDIELSERLTKTHNQRITKVTANEKTTKSDDSLKRNKFLNKVLAINPDLHKLCVVAFSQNQISSTKKAVLNKLVERIRERRDGTIISPATRSLLHRSEDDRPIPLPQETIELPKTPPEPWVDLRYAEREGIEKVFGQYLLDRIENTDLRQNWRAVFMRLPMWPQDLSGPCFMSLNLREESVKEVAMALFKVEVNWRTNAFHINHENGLLQIIPHSQYTMKGVSDEDIIAVFGAGIHAAITTCSIRANELREGDRRTKCVSITFSEKRTVINLILSVAEGVKIQSKLSLSATLG</sequence>
<protein>
    <submittedName>
        <fullName evidence="1">Uncharacterized protein</fullName>
    </submittedName>
</protein>
<dbReference type="RefSeq" id="XP_008022629.1">
    <property type="nucleotide sequence ID" value="XM_008024438.1"/>
</dbReference>
<dbReference type="EMBL" id="KB908504">
    <property type="protein sequence ID" value="EOA89667.1"/>
    <property type="molecule type" value="Genomic_DNA"/>
</dbReference>
<evidence type="ECO:0000313" key="1">
    <source>
        <dbReference type="EMBL" id="EOA89667.1"/>
    </source>
</evidence>